<reference evidence="7" key="1">
    <citation type="submission" date="2022-02" db="EMBL/GenBank/DDBJ databases">
        <authorList>
            <person name="Henning P.M."/>
            <person name="McCubbin A.G."/>
            <person name="Shore J.S."/>
        </authorList>
    </citation>
    <scope>NUCLEOTIDE SEQUENCE</scope>
    <source>
        <strain evidence="7">F60SS</strain>
        <tissue evidence="7">Leaves</tissue>
    </source>
</reference>
<feature type="transmembrane region" description="Helical" evidence="6">
    <location>
        <begin position="132"/>
        <end position="152"/>
    </location>
</feature>
<feature type="transmembrane region" description="Helical" evidence="6">
    <location>
        <begin position="107"/>
        <end position="126"/>
    </location>
</feature>
<dbReference type="GO" id="GO:0009706">
    <property type="term" value="C:chloroplast inner membrane"/>
    <property type="evidence" value="ECO:0007669"/>
    <property type="project" value="TreeGrafter"/>
</dbReference>
<dbReference type="GO" id="GO:0015245">
    <property type="term" value="F:fatty acid transmembrane transporter activity"/>
    <property type="evidence" value="ECO:0007669"/>
    <property type="project" value="TreeGrafter"/>
</dbReference>
<gene>
    <name evidence="7" type="ORF">Tsubulata_002654</name>
</gene>
<dbReference type="InterPro" id="IPR044890">
    <property type="entry name" value="TMEM14_sf"/>
</dbReference>
<dbReference type="EMBL" id="JAKUCV010001841">
    <property type="protein sequence ID" value="KAJ4844915.1"/>
    <property type="molecule type" value="Genomic_DNA"/>
</dbReference>
<evidence type="ECO:0000256" key="1">
    <source>
        <dbReference type="ARBA" id="ARBA00004370"/>
    </source>
</evidence>
<feature type="transmembrane region" description="Helical" evidence="6">
    <location>
        <begin position="47"/>
        <end position="71"/>
    </location>
</feature>
<evidence type="ECO:0000313" key="8">
    <source>
        <dbReference type="Proteomes" id="UP001141552"/>
    </source>
</evidence>
<keyword evidence="5 6" id="KW-0472">Membrane</keyword>
<keyword evidence="3 6" id="KW-0812">Transmembrane</keyword>
<sequence>MSCCSLLLRIPPKFAAFNIQPIKHIPSSSGSFDAGRRRTCFSCKSQLTDLAPATTAVYGALLLGGGLFAFNKSGSKGSLSGGLTGAALMATAYALMQAQETKAIGDALGFGSALLFSCVFGIRFAATRKLVLAGPLLVLSIAALLVCIFAYVQDSM</sequence>
<comment type="similarity">
    <text evidence="2">Belongs to the TMEM14 family.</text>
</comment>
<keyword evidence="8" id="KW-1185">Reference proteome</keyword>
<evidence type="ECO:0000256" key="6">
    <source>
        <dbReference type="SAM" id="Phobius"/>
    </source>
</evidence>
<name>A0A9Q0G7K8_9ROSI</name>
<dbReference type="OrthoDB" id="5620at2759"/>
<accession>A0A9Q0G7K8</accession>
<keyword evidence="4 6" id="KW-1133">Transmembrane helix</keyword>
<reference evidence="7" key="2">
    <citation type="journal article" date="2023" name="Plants (Basel)">
        <title>Annotation of the Turnera subulata (Passifloraceae) Draft Genome Reveals the S-Locus Evolved after the Divergence of Turneroideae from Passifloroideae in a Stepwise Manner.</title>
        <authorList>
            <person name="Henning P.M."/>
            <person name="Roalson E.H."/>
            <person name="Mir W."/>
            <person name="McCubbin A.G."/>
            <person name="Shore J.S."/>
        </authorList>
    </citation>
    <scope>NUCLEOTIDE SEQUENCE</scope>
    <source>
        <strain evidence="7">F60SS</strain>
    </source>
</reference>
<feature type="transmembrane region" description="Helical" evidence="6">
    <location>
        <begin position="77"/>
        <end position="95"/>
    </location>
</feature>
<dbReference type="Pfam" id="PF03647">
    <property type="entry name" value="Tmemb_14"/>
    <property type="match status" value="1"/>
</dbReference>
<dbReference type="Proteomes" id="UP001141552">
    <property type="component" value="Unassembled WGS sequence"/>
</dbReference>
<dbReference type="Gene3D" id="1.10.10.1740">
    <property type="entry name" value="Transmembrane protein 14-like"/>
    <property type="match status" value="1"/>
</dbReference>
<comment type="caution">
    <text evidence="7">The sequence shown here is derived from an EMBL/GenBank/DDBJ whole genome shotgun (WGS) entry which is preliminary data.</text>
</comment>
<comment type="subcellular location">
    <subcellularLocation>
        <location evidence="1">Membrane</location>
    </subcellularLocation>
</comment>
<dbReference type="PANTHER" id="PTHR12668:SF38">
    <property type="entry name" value="PROTEIN FATTY ACID EXPORT 4, CHLOROPLASTIC"/>
    <property type="match status" value="1"/>
</dbReference>
<dbReference type="InterPro" id="IPR005349">
    <property type="entry name" value="TMEM14"/>
</dbReference>
<evidence type="ECO:0000256" key="4">
    <source>
        <dbReference type="ARBA" id="ARBA00022989"/>
    </source>
</evidence>
<evidence type="ECO:0000256" key="3">
    <source>
        <dbReference type="ARBA" id="ARBA00022692"/>
    </source>
</evidence>
<dbReference type="PANTHER" id="PTHR12668">
    <property type="entry name" value="TRANSMEMBRANE PROTEIN 14, 15"/>
    <property type="match status" value="1"/>
</dbReference>
<evidence type="ECO:0000256" key="5">
    <source>
        <dbReference type="ARBA" id="ARBA00023136"/>
    </source>
</evidence>
<evidence type="ECO:0000313" key="7">
    <source>
        <dbReference type="EMBL" id="KAJ4844915.1"/>
    </source>
</evidence>
<evidence type="ECO:0000256" key="2">
    <source>
        <dbReference type="ARBA" id="ARBA00007590"/>
    </source>
</evidence>
<protein>
    <submittedName>
        <fullName evidence="7">Uncharacterized protein</fullName>
    </submittedName>
</protein>
<organism evidence="7 8">
    <name type="scientific">Turnera subulata</name>
    <dbReference type="NCBI Taxonomy" id="218843"/>
    <lineage>
        <taxon>Eukaryota</taxon>
        <taxon>Viridiplantae</taxon>
        <taxon>Streptophyta</taxon>
        <taxon>Embryophyta</taxon>
        <taxon>Tracheophyta</taxon>
        <taxon>Spermatophyta</taxon>
        <taxon>Magnoliopsida</taxon>
        <taxon>eudicotyledons</taxon>
        <taxon>Gunneridae</taxon>
        <taxon>Pentapetalae</taxon>
        <taxon>rosids</taxon>
        <taxon>fabids</taxon>
        <taxon>Malpighiales</taxon>
        <taxon>Passifloraceae</taxon>
        <taxon>Turnera</taxon>
    </lineage>
</organism>
<proteinExistence type="inferred from homology"/>
<dbReference type="AlphaFoldDB" id="A0A9Q0G7K8"/>